<name>A0ABS2QIS6_9BACI</name>
<evidence type="ECO:0000259" key="1">
    <source>
        <dbReference type="Pfam" id="PF11575"/>
    </source>
</evidence>
<feature type="domain" description="Ferric siderophore reductase C-terminal" evidence="1">
    <location>
        <begin position="211"/>
        <end position="231"/>
    </location>
</feature>
<dbReference type="EMBL" id="JAFBFI010000010">
    <property type="protein sequence ID" value="MBM7693043.1"/>
    <property type="molecule type" value="Genomic_DNA"/>
</dbReference>
<proteinExistence type="predicted"/>
<comment type="caution">
    <text evidence="2">The sequence shown here is derived from an EMBL/GenBank/DDBJ whole genome shotgun (WGS) entry which is preliminary data.</text>
</comment>
<protein>
    <submittedName>
        <fullName evidence="2">Ferric iron reductase protein FhuF</fullName>
    </submittedName>
</protein>
<reference evidence="2 3" key="1">
    <citation type="submission" date="2021-01" db="EMBL/GenBank/DDBJ databases">
        <title>Genomic Encyclopedia of Type Strains, Phase IV (KMG-IV): sequencing the most valuable type-strain genomes for metagenomic binning, comparative biology and taxonomic classification.</title>
        <authorList>
            <person name="Goeker M."/>
        </authorList>
    </citation>
    <scope>NUCLEOTIDE SEQUENCE [LARGE SCALE GENOMIC DNA]</scope>
    <source>
        <strain evidence="2 3">DSM 105482</strain>
    </source>
</reference>
<keyword evidence="3" id="KW-1185">Reference proteome</keyword>
<accession>A0ABS2QIS6</accession>
<sequence length="240" mass="27722">MLQKQKEAIWQELERFNVVFDEKVPLSAALEDLSALFDLVSKRNGTEKPFAIASVLMRHTAFIFVAQLYILSKYRMIWTGNMNEIRVIDREIRGRWLPQWLFPEGNWRTASSGEEVSSALKRIISKDCRSLVKSVAKHTNSSPSVLWENVWGYVLWMYVQLMQSGEDADRARNDITLLLEPDIWQGMESRSPFSKFLNGQTPEESMAAYARVTCCLYYLIPGNESCSYCPRLSKDQCLQD</sequence>
<dbReference type="Proteomes" id="UP000823486">
    <property type="component" value="Unassembled WGS sequence"/>
</dbReference>
<evidence type="ECO:0000313" key="2">
    <source>
        <dbReference type="EMBL" id="MBM7693043.1"/>
    </source>
</evidence>
<gene>
    <name evidence="2" type="ORF">JOC77_002482</name>
</gene>
<dbReference type="InterPro" id="IPR024726">
    <property type="entry name" value="FhuF_C"/>
</dbReference>
<evidence type="ECO:0000313" key="3">
    <source>
        <dbReference type="Proteomes" id="UP000823486"/>
    </source>
</evidence>
<organism evidence="2 3">
    <name type="scientific">Peribacillus deserti</name>
    <dbReference type="NCBI Taxonomy" id="673318"/>
    <lineage>
        <taxon>Bacteria</taxon>
        <taxon>Bacillati</taxon>
        <taxon>Bacillota</taxon>
        <taxon>Bacilli</taxon>
        <taxon>Bacillales</taxon>
        <taxon>Bacillaceae</taxon>
        <taxon>Peribacillus</taxon>
    </lineage>
</organism>
<dbReference type="RefSeq" id="WP_204543553.1">
    <property type="nucleotide sequence ID" value="NZ_JAFBFI010000010.1"/>
</dbReference>
<dbReference type="Pfam" id="PF11575">
    <property type="entry name" value="FhuF_C"/>
    <property type="match status" value="1"/>
</dbReference>